<dbReference type="AlphaFoldDB" id="A0A4S8PHS5"/>
<comment type="caution">
    <text evidence="3">The sequence shown here is derived from an EMBL/GenBank/DDBJ whole genome shotgun (WGS) entry which is preliminary data.</text>
</comment>
<organism evidence="3 4">
    <name type="scientific">Glycomyces paridis</name>
    <dbReference type="NCBI Taxonomy" id="2126555"/>
    <lineage>
        <taxon>Bacteria</taxon>
        <taxon>Bacillati</taxon>
        <taxon>Actinomycetota</taxon>
        <taxon>Actinomycetes</taxon>
        <taxon>Glycomycetales</taxon>
        <taxon>Glycomycetaceae</taxon>
        <taxon>Glycomyces</taxon>
    </lineage>
</organism>
<evidence type="ECO:0000256" key="1">
    <source>
        <dbReference type="SAM" id="MobiDB-lite"/>
    </source>
</evidence>
<accession>A0A4S8PHS5</accession>
<feature type="domain" description="DUF1707" evidence="2">
    <location>
        <begin position="31"/>
        <end position="83"/>
    </location>
</feature>
<dbReference type="EMBL" id="STGX01000004">
    <property type="protein sequence ID" value="THV30147.1"/>
    <property type="molecule type" value="Genomic_DNA"/>
</dbReference>
<dbReference type="InterPro" id="IPR012551">
    <property type="entry name" value="DUF1707_SHOCT-like"/>
</dbReference>
<dbReference type="Pfam" id="PF08044">
    <property type="entry name" value="DUF1707"/>
    <property type="match status" value="1"/>
</dbReference>
<dbReference type="Proteomes" id="UP000305792">
    <property type="component" value="Unassembled WGS sequence"/>
</dbReference>
<gene>
    <name evidence="3" type="ORF">E9998_07165</name>
</gene>
<sequence>MVQRRTRAPAAAAQPRSDEKVSAMVTPDPNMRVSNAEREAILARLHAATEEGRLDLDEFADRSRQAYEARTYGEVERLLADLPETAGALAIPTPAPAPKPQPELRLNPVMSSAERTGDWLVPEKIVVEAKMSSVKLDCRHATIASGEVEIKLAMAASSLELVLPAGAYATDQDTNTIMSSVENKAPYKGASGVRFVLSGRANMSSVTVRYERRFLWWRW</sequence>
<dbReference type="PANTHER" id="PTHR40763">
    <property type="entry name" value="MEMBRANE PROTEIN-RELATED"/>
    <property type="match status" value="1"/>
</dbReference>
<feature type="region of interest" description="Disordered" evidence="1">
    <location>
        <begin position="1"/>
        <end position="29"/>
    </location>
</feature>
<evidence type="ECO:0000313" key="3">
    <source>
        <dbReference type="EMBL" id="THV30147.1"/>
    </source>
</evidence>
<protein>
    <submittedName>
        <fullName evidence="3">DUF1707 domain-containing protein</fullName>
    </submittedName>
</protein>
<evidence type="ECO:0000313" key="4">
    <source>
        <dbReference type="Proteomes" id="UP000305792"/>
    </source>
</evidence>
<dbReference type="PANTHER" id="PTHR40763:SF5">
    <property type="entry name" value="MEMBRANE PROTEIN"/>
    <property type="match status" value="1"/>
</dbReference>
<evidence type="ECO:0000259" key="2">
    <source>
        <dbReference type="Pfam" id="PF08044"/>
    </source>
</evidence>
<keyword evidence="4" id="KW-1185">Reference proteome</keyword>
<proteinExistence type="predicted"/>
<name>A0A4S8PHS5_9ACTN</name>
<reference evidence="3 4" key="1">
    <citation type="journal article" date="2018" name="Int. J. Syst. Evol. Microbiol.">
        <title>Glycomyces paridis sp. nov., isolated from the medicinal plant Paris polyphylla.</title>
        <authorList>
            <person name="Fang X.M."/>
            <person name="Bai J.L."/>
            <person name="Su J."/>
            <person name="Zhao L.L."/>
            <person name="Liu H.Y."/>
            <person name="Ma B.P."/>
            <person name="Zhang Y.Q."/>
            <person name="Yu L.Y."/>
        </authorList>
    </citation>
    <scope>NUCLEOTIDE SEQUENCE [LARGE SCALE GENOMIC DNA]</scope>
    <source>
        <strain evidence="3 4">CPCC 204357</strain>
    </source>
</reference>